<gene>
    <name evidence="1" type="ORF">GCM10010371_08920</name>
</gene>
<sequence length="53" mass="5596">MTRVTPAGGSTVQDHVALAEIELCGELIIAASAAVEDRLSQDRIDEVLMAICL</sequence>
<name>A0A918QKU2_9ACTN</name>
<evidence type="ECO:0000313" key="1">
    <source>
        <dbReference type="EMBL" id="GGZ51415.1"/>
    </source>
</evidence>
<evidence type="ECO:0000313" key="2">
    <source>
        <dbReference type="Proteomes" id="UP000634660"/>
    </source>
</evidence>
<comment type="caution">
    <text evidence="1">The sequence shown here is derived from an EMBL/GenBank/DDBJ whole genome shotgun (WGS) entry which is preliminary data.</text>
</comment>
<reference evidence="1" key="1">
    <citation type="journal article" date="2014" name="Int. J. Syst. Evol. Microbiol.">
        <title>Complete genome sequence of Corynebacterium casei LMG S-19264T (=DSM 44701T), isolated from a smear-ripened cheese.</title>
        <authorList>
            <consortium name="US DOE Joint Genome Institute (JGI-PGF)"/>
            <person name="Walter F."/>
            <person name="Albersmeier A."/>
            <person name="Kalinowski J."/>
            <person name="Ruckert C."/>
        </authorList>
    </citation>
    <scope>NUCLEOTIDE SEQUENCE</scope>
    <source>
        <strain evidence="1">JCM 4834</strain>
    </source>
</reference>
<dbReference type="EMBL" id="BMVX01000002">
    <property type="protein sequence ID" value="GGZ51415.1"/>
    <property type="molecule type" value="Genomic_DNA"/>
</dbReference>
<accession>A0A918QKU2</accession>
<dbReference type="Proteomes" id="UP000634660">
    <property type="component" value="Unassembled WGS sequence"/>
</dbReference>
<protein>
    <submittedName>
        <fullName evidence="1">Uncharacterized protein</fullName>
    </submittedName>
</protein>
<organism evidence="1 2">
    <name type="scientific">Streptomyces subrutilus</name>
    <dbReference type="NCBI Taxonomy" id="36818"/>
    <lineage>
        <taxon>Bacteria</taxon>
        <taxon>Bacillati</taxon>
        <taxon>Actinomycetota</taxon>
        <taxon>Actinomycetes</taxon>
        <taxon>Kitasatosporales</taxon>
        <taxon>Streptomycetaceae</taxon>
        <taxon>Streptomyces</taxon>
    </lineage>
</organism>
<reference evidence="1" key="2">
    <citation type="submission" date="2020-09" db="EMBL/GenBank/DDBJ databases">
        <authorList>
            <person name="Sun Q."/>
            <person name="Ohkuma M."/>
        </authorList>
    </citation>
    <scope>NUCLEOTIDE SEQUENCE</scope>
    <source>
        <strain evidence="1">JCM 4834</strain>
    </source>
</reference>
<dbReference type="AlphaFoldDB" id="A0A918QKU2"/>
<proteinExistence type="predicted"/>